<dbReference type="Gene3D" id="2.160.20.10">
    <property type="entry name" value="Single-stranded right-handed beta-helix, Pectin lyase-like"/>
    <property type="match status" value="1"/>
</dbReference>
<evidence type="ECO:0000256" key="10">
    <source>
        <dbReference type="RuleBase" id="RU367009"/>
    </source>
</evidence>
<dbReference type="Proteomes" id="UP000588068">
    <property type="component" value="Unassembled WGS sequence"/>
</dbReference>
<dbReference type="SUPFAM" id="SSF51126">
    <property type="entry name" value="Pectin lyase-like"/>
    <property type="match status" value="1"/>
</dbReference>
<comment type="function">
    <text evidence="10">Catalyzes the depolymerization of both polygalacturonate and pectins of methyl esterification degree from 22 to 89%, with an endo mode of action. In contrast to the majority of pectate lyases, displays high activity on highly methylated pectins.</text>
</comment>
<proteinExistence type="inferred from homology"/>
<name>A0A841HQ09_9GAMM</name>
<keyword evidence="9 10" id="KW-0456">Lyase</keyword>
<comment type="cofactor">
    <cofactor evidence="2 10">
        <name>Ca(2+)</name>
        <dbReference type="ChEBI" id="CHEBI:29108"/>
    </cofactor>
</comment>
<evidence type="ECO:0000313" key="13">
    <source>
        <dbReference type="Proteomes" id="UP000588068"/>
    </source>
</evidence>
<evidence type="ECO:0000256" key="11">
    <source>
        <dbReference type="SAM" id="MobiDB-lite"/>
    </source>
</evidence>
<evidence type="ECO:0000256" key="1">
    <source>
        <dbReference type="ARBA" id="ARBA00000695"/>
    </source>
</evidence>
<evidence type="ECO:0000256" key="5">
    <source>
        <dbReference type="ARBA" id="ARBA00012272"/>
    </source>
</evidence>
<comment type="catalytic activity">
    <reaction evidence="1 10">
        <text>Eliminative cleavage of (1-&gt;4)-alpha-D-galacturonan to give oligosaccharides with 4-deoxy-alpha-D-galact-4-enuronosyl groups at their non-reducing ends.</text>
        <dbReference type="EC" id="4.2.2.2"/>
    </reaction>
</comment>
<dbReference type="EC" id="4.2.2.2" evidence="5 10"/>
<dbReference type="InterPro" id="IPR012334">
    <property type="entry name" value="Pectin_lyas_fold"/>
</dbReference>
<evidence type="ECO:0000313" key="12">
    <source>
        <dbReference type="EMBL" id="MBB6094724.1"/>
    </source>
</evidence>
<evidence type="ECO:0000256" key="3">
    <source>
        <dbReference type="ARBA" id="ARBA00004613"/>
    </source>
</evidence>
<evidence type="ECO:0000256" key="8">
    <source>
        <dbReference type="ARBA" id="ARBA00022837"/>
    </source>
</evidence>
<keyword evidence="8 10" id="KW-0106">Calcium</keyword>
<dbReference type="Gene3D" id="2.60.40.10">
    <property type="entry name" value="Immunoglobulins"/>
    <property type="match status" value="1"/>
</dbReference>
<dbReference type="Pfam" id="PF03211">
    <property type="entry name" value="Pectate_lyase"/>
    <property type="match status" value="1"/>
</dbReference>
<evidence type="ECO:0000256" key="9">
    <source>
        <dbReference type="ARBA" id="ARBA00023239"/>
    </source>
</evidence>
<sequence length="283" mass="29039">MTAGSQEVYFDTDSDPNGRVRIASVSSGARSYTATGLSNGTTYWFWIKNTTDGVATNSNAASATPSGGSSSSSSSGGGGGITGATCSSTGSVSVSSTIRVTSGTYDGGCRTYNPTSDLGSGDQDEGQDPAFRVENGATLRNAILGNNGVDGVHFYNGGNLENFRWTNVGEDAFTIKSSGTVNITGVTGVSGEDKFAQINAASTLNISNCIVDGMGKFLRQNGGTTFKITVNADRCQISNMGEGIFRTDSSSSVARLTNSRLRNSGTMCIGSWASCTGSGNTSY</sequence>
<dbReference type="PANTHER" id="PTHR33407">
    <property type="entry name" value="PECTATE LYASE F-RELATED"/>
    <property type="match status" value="1"/>
</dbReference>
<feature type="region of interest" description="Disordered" evidence="11">
    <location>
        <begin position="109"/>
        <end position="129"/>
    </location>
</feature>
<reference evidence="12 13" key="1">
    <citation type="submission" date="2020-08" db="EMBL/GenBank/DDBJ databases">
        <title>Genomic Encyclopedia of Type Strains, Phase IV (KMG-IV): sequencing the most valuable type-strain genomes for metagenomic binning, comparative biology and taxonomic classification.</title>
        <authorList>
            <person name="Goeker M."/>
        </authorList>
    </citation>
    <scope>NUCLEOTIDE SEQUENCE [LARGE SCALE GENOMIC DNA]</scope>
    <source>
        <strain evidence="12 13">DSM 26723</strain>
    </source>
</reference>
<evidence type="ECO:0000256" key="4">
    <source>
        <dbReference type="ARBA" id="ARBA00006463"/>
    </source>
</evidence>
<dbReference type="InterPro" id="IPR011050">
    <property type="entry name" value="Pectin_lyase_fold/virulence"/>
</dbReference>
<evidence type="ECO:0000256" key="2">
    <source>
        <dbReference type="ARBA" id="ARBA00001913"/>
    </source>
</evidence>
<comment type="subcellular location">
    <subcellularLocation>
        <location evidence="3 10">Secreted</location>
    </subcellularLocation>
</comment>
<dbReference type="AlphaFoldDB" id="A0A841HQ09"/>
<dbReference type="RefSeq" id="WP_184334127.1">
    <property type="nucleotide sequence ID" value="NZ_JACHHZ010000004.1"/>
</dbReference>
<evidence type="ECO:0000256" key="6">
    <source>
        <dbReference type="ARBA" id="ARBA00022525"/>
    </source>
</evidence>
<feature type="region of interest" description="Disordered" evidence="11">
    <location>
        <begin position="58"/>
        <end position="80"/>
    </location>
</feature>
<accession>A0A841HQ09</accession>
<dbReference type="PANTHER" id="PTHR33407:SF9">
    <property type="entry name" value="PECTATE LYASE F-RELATED"/>
    <property type="match status" value="1"/>
</dbReference>
<evidence type="ECO:0000256" key="7">
    <source>
        <dbReference type="ARBA" id="ARBA00022729"/>
    </source>
</evidence>
<comment type="caution">
    <text evidence="12">The sequence shown here is derived from an EMBL/GenBank/DDBJ whole genome shotgun (WGS) entry which is preliminary data.</text>
</comment>
<organism evidence="12 13">
    <name type="scientific">Povalibacter uvarum</name>
    <dbReference type="NCBI Taxonomy" id="732238"/>
    <lineage>
        <taxon>Bacteria</taxon>
        <taxon>Pseudomonadati</taxon>
        <taxon>Pseudomonadota</taxon>
        <taxon>Gammaproteobacteria</taxon>
        <taxon>Steroidobacterales</taxon>
        <taxon>Steroidobacteraceae</taxon>
        <taxon>Povalibacter</taxon>
    </lineage>
</organism>
<feature type="compositionally biased region" description="Low complexity" evidence="11">
    <location>
        <begin position="58"/>
        <end position="74"/>
    </location>
</feature>
<keyword evidence="13" id="KW-1185">Reference proteome</keyword>
<dbReference type="EMBL" id="JACHHZ010000004">
    <property type="protein sequence ID" value="MBB6094724.1"/>
    <property type="molecule type" value="Genomic_DNA"/>
</dbReference>
<dbReference type="GO" id="GO:0005576">
    <property type="term" value="C:extracellular region"/>
    <property type="evidence" value="ECO:0007669"/>
    <property type="project" value="UniProtKB-SubCell"/>
</dbReference>
<gene>
    <name evidence="12" type="ORF">HNQ60_003611</name>
</gene>
<dbReference type="GO" id="GO:0030570">
    <property type="term" value="F:pectate lyase activity"/>
    <property type="evidence" value="ECO:0007669"/>
    <property type="project" value="UniProtKB-UniRule"/>
</dbReference>
<dbReference type="InterPro" id="IPR013783">
    <property type="entry name" value="Ig-like_fold"/>
</dbReference>
<protein>
    <recommendedName>
        <fullName evidence="5 10">Pectate lyase</fullName>
        <ecNumber evidence="5 10">4.2.2.2</ecNumber>
    </recommendedName>
</protein>
<dbReference type="InterPro" id="IPR004898">
    <property type="entry name" value="Pectate_lyase_PlyH/PlyE-like"/>
</dbReference>
<comment type="similarity">
    <text evidence="4 10">Belongs to the polysaccharide lyase 3 family.</text>
</comment>
<keyword evidence="6 10" id="KW-0964">Secreted</keyword>
<keyword evidence="7" id="KW-0732">Signal</keyword>